<name>A0A930UFS5_9GAMM</name>
<protein>
    <submittedName>
        <fullName evidence="10">ABC transporter permease subunit</fullName>
    </submittedName>
</protein>
<evidence type="ECO:0000259" key="9">
    <source>
        <dbReference type="PROSITE" id="PS50928"/>
    </source>
</evidence>
<proteinExistence type="inferred from homology"/>
<keyword evidence="3" id="KW-1003">Cell membrane</keyword>
<dbReference type="InterPro" id="IPR035906">
    <property type="entry name" value="MetI-like_sf"/>
</dbReference>
<dbReference type="PANTHER" id="PTHR43357:SF4">
    <property type="entry name" value="INNER MEMBRANE ABC TRANSPORTER PERMEASE PROTEIN YDCV"/>
    <property type="match status" value="1"/>
</dbReference>
<accession>A0A930UFS5</accession>
<sequence length="265" mass="28591">MRPGQRLWLALLLAWLLLPLLPLLVWSFAKGWHYPQLLPATWSLDAWRYVLAPESQVLQSFGSSILCSASVAVLATLAGVPAGRALGMFEFRGKRLFELLVIAPTIVPGLAVALGLHVIFIRLGLANSLPGVIIVHLIPTLPYMALVMAGVFANYDASYEEQARSLGAGTWAVWRHVVLPAVYPGIIVGALFAFIVSWSQYVMTLLIGGGKVVSVPLLLFNFASAGRNDIAGAISILYIVPGVLIILLSARHLRGVGAMRTYSNP</sequence>
<feature type="transmembrane region" description="Helical" evidence="8">
    <location>
        <begin position="176"/>
        <end position="195"/>
    </location>
</feature>
<evidence type="ECO:0000256" key="5">
    <source>
        <dbReference type="ARBA" id="ARBA00022692"/>
    </source>
</evidence>
<keyword evidence="11" id="KW-1185">Reference proteome</keyword>
<gene>
    <name evidence="10" type="ORF">ISN26_02615</name>
</gene>
<keyword evidence="4" id="KW-0997">Cell inner membrane</keyword>
<comment type="caution">
    <text evidence="10">The sequence shown here is derived from an EMBL/GenBank/DDBJ whole genome shotgun (WGS) entry which is preliminary data.</text>
</comment>
<dbReference type="AlphaFoldDB" id="A0A930UFS5"/>
<evidence type="ECO:0000256" key="3">
    <source>
        <dbReference type="ARBA" id="ARBA00022475"/>
    </source>
</evidence>
<reference evidence="10" key="1">
    <citation type="submission" date="2020-10" db="EMBL/GenBank/DDBJ databases">
        <title>An improved Amphimedon queenslandica hologenome assembly reveals how three proteobacterial symbionts can extend the metabolic phenotypic of their marine sponge host.</title>
        <authorList>
            <person name="Degnan B."/>
            <person name="Degnan S."/>
            <person name="Xiang X."/>
        </authorList>
    </citation>
    <scope>NUCLEOTIDE SEQUENCE</scope>
    <source>
        <strain evidence="10">AqS2</strain>
    </source>
</reference>
<evidence type="ECO:0000256" key="8">
    <source>
        <dbReference type="RuleBase" id="RU363032"/>
    </source>
</evidence>
<feature type="transmembrane region" description="Helical" evidence="8">
    <location>
        <begin position="99"/>
        <end position="121"/>
    </location>
</feature>
<evidence type="ECO:0000256" key="7">
    <source>
        <dbReference type="ARBA" id="ARBA00023136"/>
    </source>
</evidence>
<feature type="transmembrane region" description="Helical" evidence="8">
    <location>
        <begin position="230"/>
        <end position="250"/>
    </location>
</feature>
<keyword evidence="7 8" id="KW-0472">Membrane</keyword>
<organism evidence="10 11">
    <name type="scientific">Candidatus Amphirhobacter heronislandensis</name>
    <dbReference type="NCBI Taxonomy" id="1732024"/>
    <lineage>
        <taxon>Bacteria</taxon>
        <taxon>Pseudomonadati</taxon>
        <taxon>Pseudomonadota</taxon>
        <taxon>Gammaproteobacteria</taxon>
        <taxon>Candidatus Tethybacterales</taxon>
        <taxon>Candidatus Tethybacteraceae</taxon>
        <taxon>Candidatus Amphirhobacter</taxon>
    </lineage>
</organism>
<evidence type="ECO:0000256" key="2">
    <source>
        <dbReference type="ARBA" id="ARBA00022448"/>
    </source>
</evidence>
<feature type="transmembrane region" description="Helical" evidence="8">
    <location>
        <begin position="201"/>
        <end position="223"/>
    </location>
</feature>
<dbReference type="Proteomes" id="UP000604381">
    <property type="component" value="Unassembled WGS sequence"/>
</dbReference>
<dbReference type="InterPro" id="IPR000515">
    <property type="entry name" value="MetI-like"/>
</dbReference>
<evidence type="ECO:0000313" key="10">
    <source>
        <dbReference type="EMBL" id="MBF2734971.1"/>
    </source>
</evidence>
<dbReference type="GO" id="GO:0055085">
    <property type="term" value="P:transmembrane transport"/>
    <property type="evidence" value="ECO:0007669"/>
    <property type="project" value="InterPro"/>
</dbReference>
<evidence type="ECO:0000256" key="6">
    <source>
        <dbReference type="ARBA" id="ARBA00022989"/>
    </source>
</evidence>
<dbReference type="SUPFAM" id="SSF161098">
    <property type="entry name" value="MetI-like"/>
    <property type="match status" value="1"/>
</dbReference>
<comment type="similarity">
    <text evidence="8">Belongs to the binding-protein-dependent transport system permease family.</text>
</comment>
<comment type="subcellular location">
    <subcellularLocation>
        <location evidence="1">Cell inner membrane</location>
        <topology evidence="1">Multi-pass membrane protein</topology>
    </subcellularLocation>
    <subcellularLocation>
        <location evidence="8">Cell membrane</location>
        <topology evidence="8">Multi-pass membrane protein</topology>
    </subcellularLocation>
</comment>
<keyword evidence="5 8" id="KW-0812">Transmembrane</keyword>
<evidence type="ECO:0000313" key="11">
    <source>
        <dbReference type="Proteomes" id="UP000604381"/>
    </source>
</evidence>
<keyword evidence="2 8" id="KW-0813">Transport</keyword>
<dbReference type="CDD" id="cd06261">
    <property type="entry name" value="TM_PBP2"/>
    <property type="match status" value="1"/>
</dbReference>
<keyword evidence="6 8" id="KW-1133">Transmembrane helix</keyword>
<dbReference type="GO" id="GO:0005886">
    <property type="term" value="C:plasma membrane"/>
    <property type="evidence" value="ECO:0007669"/>
    <property type="project" value="UniProtKB-SubCell"/>
</dbReference>
<evidence type="ECO:0000256" key="1">
    <source>
        <dbReference type="ARBA" id="ARBA00004429"/>
    </source>
</evidence>
<dbReference type="Pfam" id="PF00528">
    <property type="entry name" value="BPD_transp_1"/>
    <property type="match status" value="1"/>
</dbReference>
<feature type="transmembrane region" description="Helical" evidence="8">
    <location>
        <begin position="57"/>
        <end position="78"/>
    </location>
</feature>
<dbReference type="EMBL" id="JADHEI010000028">
    <property type="protein sequence ID" value="MBF2734971.1"/>
    <property type="molecule type" value="Genomic_DNA"/>
</dbReference>
<dbReference type="PROSITE" id="PS50928">
    <property type="entry name" value="ABC_TM1"/>
    <property type="match status" value="1"/>
</dbReference>
<evidence type="ECO:0000256" key="4">
    <source>
        <dbReference type="ARBA" id="ARBA00022519"/>
    </source>
</evidence>
<feature type="transmembrane region" description="Helical" evidence="8">
    <location>
        <begin position="133"/>
        <end position="155"/>
    </location>
</feature>
<feature type="domain" description="ABC transmembrane type-1" evidence="9">
    <location>
        <begin position="61"/>
        <end position="249"/>
    </location>
</feature>
<dbReference type="PANTHER" id="PTHR43357">
    <property type="entry name" value="INNER MEMBRANE ABC TRANSPORTER PERMEASE PROTEIN YDCV"/>
    <property type="match status" value="1"/>
</dbReference>
<dbReference type="Gene3D" id="1.10.3720.10">
    <property type="entry name" value="MetI-like"/>
    <property type="match status" value="1"/>
</dbReference>